<accession>A0AB38EIB0</accession>
<gene>
    <name evidence="1" type="ORF">NCPPB2254_03594</name>
</gene>
<dbReference type="RefSeq" id="WP_057443433.1">
    <property type="nucleotide sequence ID" value="NZ_ODAL01000080.1"/>
</dbReference>
<proteinExistence type="predicted"/>
<name>A0AB38EIB0_9PSED</name>
<evidence type="ECO:0000313" key="1">
    <source>
        <dbReference type="EMBL" id="SOQ11882.1"/>
    </source>
</evidence>
<comment type="caution">
    <text evidence="1">The sequence shown here is derived from an EMBL/GenBank/DDBJ whole genome shotgun (WGS) entry which is preliminary data.</text>
</comment>
<reference evidence="1 2" key="1">
    <citation type="submission" date="2017-11" db="EMBL/GenBank/DDBJ databases">
        <authorList>
            <person name="Blom J."/>
        </authorList>
    </citation>
    <scope>NUCLEOTIDE SEQUENCE [LARGE SCALE GENOMIC DNA]</scope>
    <source>
        <strain evidence="1">NCPPB 2254</strain>
    </source>
</reference>
<protein>
    <submittedName>
        <fullName evidence="1">Uncharacterized protein</fullName>
    </submittedName>
</protein>
<dbReference type="Proteomes" id="UP000237580">
    <property type="component" value="Unassembled WGS sequence"/>
</dbReference>
<sequence length="59" mass="6541">MTRKEHEEAESFALAAMIGLLSNGTASPPEDVARQAFDMSDAFRKERLARIGETPPFDM</sequence>
<dbReference type="AlphaFoldDB" id="A0AB38EIB0"/>
<dbReference type="EMBL" id="ODAM01000094">
    <property type="protein sequence ID" value="SOQ11882.1"/>
    <property type="molecule type" value="Genomic_DNA"/>
</dbReference>
<organism evidence="1 2">
    <name type="scientific">Pseudomonas syringae pv. persicae</name>
    <dbReference type="NCBI Taxonomy" id="237306"/>
    <lineage>
        <taxon>Bacteria</taxon>
        <taxon>Pseudomonadati</taxon>
        <taxon>Pseudomonadota</taxon>
        <taxon>Gammaproteobacteria</taxon>
        <taxon>Pseudomonadales</taxon>
        <taxon>Pseudomonadaceae</taxon>
        <taxon>Pseudomonas</taxon>
    </lineage>
</organism>
<evidence type="ECO:0000313" key="2">
    <source>
        <dbReference type="Proteomes" id="UP000237580"/>
    </source>
</evidence>